<evidence type="ECO:0000313" key="3">
    <source>
        <dbReference type="Proteomes" id="UP001152321"/>
    </source>
</evidence>
<proteinExistence type="predicted"/>
<keyword evidence="1" id="KW-0812">Transmembrane</keyword>
<keyword evidence="1" id="KW-1133">Transmembrane helix</keyword>
<name>A0ABT6DL41_9BACT</name>
<keyword evidence="3" id="KW-1185">Reference proteome</keyword>
<dbReference type="Gene3D" id="3.90.550.10">
    <property type="entry name" value="Spore Coat Polysaccharide Biosynthesis Protein SpsA, Chain A"/>
    <property type="match status" value="1"/>
</dbReference>
<dbReference type="EC" id="2.4.-.-" evidence="2"/>
<dbReference type="InterPro" id="IPR029044">
    <property type="entry name" value="Nucleotide-diphossugar_trans"/>
</dbReference>
<organism evidence="2 3">
    <name type="scientific">Bdellovibrio svalbardensis</name>
    <dbReference type="NCBI Taxonomy" id="2972972"/>
    <lineage>
        <taxon>Bacteria</taxon>
        <taxon>Pseudomonadati</taxon>
        <taxon>Bdellovibrionota</taxon>
        <taxon>Bdellovibrionia</taxon>
        <taxon>Bdellovibrionales</taxon>
        <taxon>Pseudobdellovibrionaceae</taxon>
        <taxon>Bdellovibrio</taxon>
    </lineage>
</organism>
<dbReference type="Proteomes" id="UP001152321">
    <property type="component" value="Unassembled WGS sequence"/>
</dbReference>
<gene>
    <name evidence="2" type="ORF">NWE73_13400</name>
</gene>
<reference evidence="2" key="1">
    <citation type="submission" date="2022-08" db="EMBL/GenBank/DDBJ databases">
        <title>Novel Bdellovibrio Species Isolated from Svalbard: Designation Bdellovibrio svalbardensis.</title>
        <authorList>
            <person name="Mitchell R.J."/>
            <person name="Choi S.Y."/>
        </authorList>
    </citation>
    <scope>NUCLEOTIDE SEQUENCE</scope>
    <source>
        <strain evidence="2">PAP01</strain>
    </source>
</reference>
<keyword evidence="1" id="KW-0472">Membrane</keyword>
<keyword evidence="2" id="KW-0808">Transferase</keyword>
<feature type="transmembrane region" description="Helical" evidence="1">
    <location>
        <begin position="341"/>
        <end position="362"/>
    </location>
</feature>
<dbReference type="Pfam" id="PF13641">
    <property type="entry name" value="Glyco_tranf_2_3"/>
    <property type="match status" value="1"/>
</dbReference>
<protein>
    <submittedName>
        <fullName evidence="2">Glycosyltransferase</fullName>
        <ecNumber evidence="2">2.4.-.-</ecNumber>
    </submittedName>
</protein>
<keyword evidence="2" id="KW-0328">Glycosyltransferase</keyword>
<dbReference type="GO" id="GO:0016757">
    <property type="term" value="F:glycosyltransferase activity"/>
    <property type="evidence" value="ECO:0007669"/>
    <property type="project" value="UniProtKB-KW"/>
</dbReference>
<dbReference type="RefSeq" id="WP_277578846.1">
    <property type="nucleotide sequence ID" value="NZ_JANRMI010000004.1"/>
</dbReference>
<sequence>MEMSLGFEELFVGFTYLVVVATSIFTLDDLFIDAVAFVRNLKPRVINLSVLGRMKRNSQKQIAIMIANWKEAEILGPMIRGNIRGLDYERYTFFLGVYPNDTATWEEVSRLEKLYPNKVVVVVNSLPGPTSKGQMLNEIARQVLASEEASKKRYDLFLMQDSEDVLHPHSLTLMNFYSQEAHFIQIPVFSFDVPKLSLVGGVYIDEFSESHTKDLLVRQDLGAAIPSAGVGTCMSRDLVVGMMLQQEGRFLKEDTLTEDYHLGIMAKPMGFKSQFVCTQIESADGTKEFVATREYFPSKFMASVRQKSRWTLGIAYQGSQNIQWSGSWVDRYFLLRDRKGPACSILVLLATIVFVGFLGIYLSSHSVSAAFKNPILQALVLLNTAGMLIRLLQRMRAVYRVNGLAQSVMVLPRWFVANAVNVMASYRAHMTFKESIRTGTRPVWVKTDHQIPAHFGALEVVPATAIPAVEAQSQ</sequence>
<comment type="caution">
    <text evidence="2">The sequence shown here is derived from an EMBL/GenBank/DDBJ whole genome shotgun (WGS) entry which is preliminary data.</text>
</comment>
<feature type="transmembrane region" description="Helical" evidence="1">
    <location>
        <begin position="12"/>
        <end position="38"/>
    </location>
</feature>
<evidence type="ECO:0000313" key="2">
    <source>
        <dbReference type="EMBL" id="MDG0817371.1"/>
    </source>
</evidence>
<dbReference type="EMBL" id="JANRMI010000004">
    <property type="protein sequence ID" value="MDG0817371.1"/>
    <property type="molecule type" value="Genomic_DNA"/>
</dbReference>
<evidence type="ECO:0000256" key="1">
    <source>
        <dbReference type="SAM" id="Phobius"/>
    </source>
</evidence>
<feature type="transmembrane region" description="Helical" evidence="1">
    <location>
        <begin position="374"/>
        <end position="392"/>
    </location>
</feature>
<dbReference type="SUPFAM" id="SSF53448">
    <property type="entry name" value="Nucleotide-diphospho-sugar transferases"/>
    <property type="match status" value="1"/>
</dbReference>
<accession>A0ABT6DL41</accession>